<dbReference type="Pfam" id="PF08450">
    <property type="entry name" value="SGL"/>
    <property type="match status" value="1"/>
</dbReference>
<dbReference type="Gene3D" id="2.120.10.30">
    <property type="entry name" value="TolB, C-terminal domain"/>
    <property type="match status" value="1"/>
</dbReference>
<dbReference type="InterPro" id="IPR011042">
    <property type="entry name" value="6-blade_b-propeller_TolB-like"/>
</dbReference>
<organism evidence="2">
    <name type="scientific">Caldilineaceae bacterium SB0661_bin_32</name>
    <dbReference type="NCBI Taxonomy" id="2605255"/>
    <lineage>
        <taxon>Bacteria</taxon>
        <taxon>Bacillati</taxon>
        <taxon>Chloroflexota</taxon>
        <taxon>Caldilineae</taxon>
        <taxon>Caldilineales</taxon>
        <taxon>Caldilineaceae</taxon>
    </lineage>
</organism>
<protein>
    <recommendedName>
        <fullName evidence="1">SMP-30/Gluconolactonase/LRE-like region domain-containing protein</fullName>
    </recommendedName>
</protein>
<dbReference type="InterPro" id="IPR013658">
    <property type="entry name" value="SGL"/>
</dbReference>
<name>A0A6B1D8N4_9CHLR</name>
<gene>
    <name evidence="2" type="ORF">F4X14_15215</name>
</gene>
<reference evidence="2" key="1">
    <citation type="submission" date="2019-09" db="EMBL/GenBank/DDBJ databases">
        <title>Characterisation of the sponge microbiome using genome-centric metagenomics.</title>
        <authorList>
            <person name="Engelberts J.P."/>
            <person name="Robbins S.J."/>
            <person name="De Goeij J.M."/>
            <person name="Aranda M."/>
            <person name="Bell S.C."/>
            <person name="Webster N.S."/>
        </authorList>
    </citation>
    <scope>NUCLEOTIDE SEQUENCE</scope>
    <source>
        <strain evidence="2">SB0661_bin_32</strain>
    </source>
</reference>
<feature type="domain" description="SMP-30/Gluconolactonase/LRE-like region" evidence="1">
    <location>
        <begin position="125"/>
        <end position="257"/>
    </location>
</feature>
<accession>A0A6B1D8N4</accession>
<dbReference type="AlphaFoldDB" id="A0A6B1D8N4"/>
<dbReference type="EMBL" id="VXMH01000076">
    <property type="protein sequence ID" value="MYC96311.1"/>
    <property type="molecule type" value="Genomic_DNA"/>
</dbReference>
<evidence type="ECO:0000259" key="1">
    <source>
        <dbReference type="Pfam" id="PF08450"/>
    </source>
</evidence>
<dbReference type="SUPFAM" id="SSF101898">
    <property type="entry name" value="NHL repeat"/>
    <property type="match status" value="1"/>
</dbReference>
<comment type="caution">
    <text evidence="2">The sequence shown here is derived from an EMBL/GenBank/DDBJ whole genome shotgun (WGS) entry which is preliminary data.</text>
</comment>
<evidence type="ECO:0000313" key="2">
    <source>
        <dbReference type="EMBL" id="MYC96311.1"/>
    </source>
</evidence>
<sequence>MLKQRRFFVFFTAVVALLAYFVFSALLSQGQPESNNLNAEKNSSEGGPAPQQGPLIETVLTGLSNPRGVVVLSDGSLMVAEAGTGRNTVDPQKWSGKLTHFHDTNSDGDFSDEGERTVWFQHLPTYNALSEYSTWRDEVSGAGDLLHHTDGHLYLSVDGGHDRIGLYEVSPYKRMGRNLSALSNMTGIAFSRDHSQIYVAESTANALSVITVAEGERQKITQFGALASGQQSVPTGVAVDPRNGDLLVALFTGSLVVEGETIAFVPGDSVIVRVDPDDGAIEDAVLGLTTAIDVAVDGDGNIYVVEMTSGPADPIEPTHDLFNPDQPALHGGYLRFTGRVTRYAPDGSEEYLLAEGLDMPTNITLVSPGEIYISTGQGTPNRPIPGPDGPTTIVGEVIRITLPDEKQR</sequence>
<proteinExistence type="predicted"/>